<name>X1SVD8_9ZZZZ</name>
<protein>
    <submittedName>
        <fullName evidence="1">Uncharacterized protein</fullName>
    </submittedName>
</protein>
<organism evidence="1">
    <name type="scientific">marine sediment metagenome</name>
    <dbReference type="NCBI Taxonomy" id="412755"/>
    <lineage>
        <taxon>unclassified sequences</taxon>
        <taxon>metagenomes</taxon>
        <taxon>ecological metagenomes</taxon>
    </lineage>
</organism>
<sequence length="87" mass="10139">TNSRARYQYGARPQYRCTFLLDERGSDMDWTKWILRLLPNLVASISAPLREQLIKFAKQFREDAKKTPNPWDDFAADAMCWVLGIDG</sequence>
<proteinExistence type="predicted"/>
<dbReference type="AlphaFoldDB" id="X1SVD8"/>
<reference evidence="1" key="1">
    <citation type="journal article" date="2014" name="Front. Microbiol.">
        <title>High frequency of phylogenetically diverse reductive dehalogenase-homologous genes in deep subseafloor sedimentary metagenomes.</title>
        <authorList>
            <person name="Kawai M."/>
            <person name="Futagami T."/>
            <person name="Toyoda A."/>
            <person name="Takaki Y."/>
            <person name="Nishi S."/>
            <person name="Hori S."/>
            <person name="Arai W."/>
            <person name="Tsubouchi T."/>
            <person name="Morono Y."/>
            <person name="Uchiyama I."/>
            <person name="Ito T."/>
            <person name="Fujiyama A."/>
            <person name="Inagaki F."/>
            <person name="Takami H."/>
        </authorList>
    </citation>
    <scope>NUCLEOTIDE SEQUENCE</scope>
    <source>
        <strain evidence="1">Expedition CK06-06</strain>
    </source>
</reference>
<accession>X1SVD8</accession>
<evidence type="ECO:0000313" key="1">
    <source>
        <dbReference type="EMBL" id="GAI97002.1"/>
    </source>
</evidence>
<gene>
    <name evidence="1" type="ORF">S12H4_39033</name>
</gene>
<comment type="caution">
    <text evidence="1">The sequence shown here is derived from an EMBL/GenBank/DDBJ whole genome shotgun (WGS) entry which is preliminary data.</text>
</comment>
<feature type="non-terminal residue" evidence="1">
    <location>
        <position position="1"/>
    </location>
</feature>
<dbReference type="EMBL" id="BARW01023554">
    <property type="protein sequence ID" value="GAI97002.1"/>
    <property type="molecule type" value="Genomic_DNA"/>
</dbReference>